<name>A0A1E3AYT4_9FIRM</name>
<dbReference type="Proteomes" id="UP000095003">
    <property type="component" value="Unassembled WGS sequence"/>
</dbReference>
<dbReference type="SUPFAM" id="SSF53850">
    <property type="entry name" value="Periplasmic binding protein-like II"/>
    <property type="match status" value="1"/>
</dbReference>
<gene>
    <name evidence="3" type="primary">lipO_16</name>
    <name evidence="3" type="ORF">BEH84_01528</name>
</gene>
<dbReference type="PATRIC" id="fig|1432052.3.peg.1670"/>
<keyword evidence="2" id="KW-0732">Signal</keyword>
<dbReference type="AlphaFoldDB" id="A0A1E3AYT4"/>
<evidence type="ECO:0000256" key="2">
    <source>
        <dbReference type="SAM" id="SignalP"/>
    </source>
</evidence>
<feature type="chain" id="PRO_5039189542" evidence="2">
    <location>
        <begin position="23"/>
        <end position="539"/>
    </location>
</feature>
<dbReference type="RefSeq" id="WP_069156293.1">
    <property type="nucleotide sequence ID" value="NZ_DAWDRA010000485.1"/>
</dbReference>
<evidence type="ECO:0000256" key="1">
    <source>
        <dbReference type="SAM" id="MobiDB-lite"/>
    </source>
</evidence>
<sequence length="539" mass="60499">MKKKCMVALLAAAALTVSGLWGCGSVQDSGKDPVSESVAEAGTEQENQAGESSAVDTSEKVELRIMVQTPLDPDTLPMFKQIEEKCNVDFVWDAVESGYSEKKAVVLASNDLPDIFFAGLTSDDIVANPDLFVDMTTLLDYAPNVKSMFEEVPLTQYVSTYGENGILSLPQVTGFNPRSWEVMMINKTWLDKLGLEVPSTLGELEEVLKAFKEKDPNGNGKADEIPMDWPCEYGHGPYCLTGAFGLADDKNKIILKDGVVDFLYITEEYKNVTAYLHKLYSQGLINPEVFTTTDYSVANALSSEGDAARVGFTFGWSVESRTGKFTDEYIVLPQLKADDSIENPLWACGPKERINIEVACVLSKSCQNPERAMMVINEFYGEDFALQEYYGSSPEFVEKQPDGSWIIKEPVNGTIEEQKLKNALVNRGPCYTSPDLESRTTLPKELQARLDQDNVYADQRPEDNQIFPTVKFDNEETEELTYLKTDIDKYVDQKSAEWVVNGGIEEEWDSYLEQLQKMGLDRMREIYQEAYNERMEESN</sequence>
<protein>
    <submittedName>
        <fullName evidence="3">Lipoprotein LipO</fullName>
    </submittedName>
</protein>
<dbReference type="EMBL" id="MCGI01000001">
    <property type="protein sequence ID" value="ODM13809.1"/>
    <property type="molecule type" value="Genomic_DNA"/>
</dbReference>
<evidence type="ECO:0000313" key="3">
    <source>
        <dbReference type="EMBL" id="ODM13809.1"/>
    </source>
</evidence>
<reference evidence="3 4" key="1">
    <citation type="submission" date="2016-07" db="EMBL/GenBank/DDBJ databases">
        <title>Characterization of isolates of Eisenbergiella tayi derived from blood cultures, using whole genome sequencing.</title>
        <authorList>
            <person name="Burdz T."/>
            <person name="Wiebe D."/>
            <person name="Huynh C."/>
            <person name="Bernard K."/>
        </authorList>
    </citation>
    <scope>NUCLEOTIDE SEQUENCE [LARGE SCALE GENOMIC DNA]</scope>
    <source>
        <strain evidence="3 4">NML 120489</strain>
    </source>
</reference>
<dbReference type="PANTHER" id="PTHR43649:SF17">
    <property type="entry name" value="ABC TRANSPORTER SOLUTE BINDING PROTEIN-SUGAR TRANSPORT"/>
    <property type="match status" value="1"/>
</dbReference>
<dbReference type="InterPro" id="IPR050490">
    <property type="entry name" value="Bact_solute-bd_prot1"/>
</dbReference>
<comment type="caution">
    <text evidence="3">The sequence shown here is derived from an EMBL/GenBank/DDBJ whole genome shotgun (WGS) entry which is preliminary data.</text>
</comment>
<feature type="compositionally biased region" description="Polar residues" evidence="1">
    <location>
        <begin position="44"/>
        <end position="56"/>
    </location>
</feature>
<keyword evidence="3" id="KW-0449">Lipoprotein</keyword>
<feature type="signal peptide" evidence="2">
    <location>
        <begin position="1"/>
        <end position="22"/>
    </location>
</feature>
<proteinExistence type="predicted"/>
<evidence type="ECO:0000313" key="4">
    <source>
        <dbReference type="Proteomes" id="UP000095003"/>
    </source>
</evidence>
<organism evidence="3 4">
    <name type="scientific">Eisenbergiella tayi</name>
    <dbReference type="NCBI Taxonomy" id="1432052"/>
    <lineage>
        <taxon>Bacteria</taxon>
        <taxon>Bacillati</taxon>
        <taxon>Bacillota</taxon>
        <taxon>Clostridia</taxon>
        <taxon>Lachnospirales</taxon>
        <taxon>Lachnospiraceae</taxon>
        <taxon>Eisenbergiella</taxon>
    </lineage>
</organism>
<feature type="region of interest" description="Disordered" evidence="1">
    <location>
        <begin position="32"/>
        <end position="56"/>
    </location>
</feature>
<dbReference type="Gene3D" id="3.40.190.10">
    <property type="entry name" value="Periplasmic binding protein-like II"/>
    <property type="match status" value="2"/>
</dbReference>
<accession>A0A1E3AYT4</accession>
<dbReference type="PANTHER" id="PTHR43649">
    <property type="entry name" value="ARABINOSE-BINDING PROTEIN-RELATED"/>
    <property type="match status" value="1"/>
</dbReference>